<keyword evidence="2" id="KW-1185">Reference proteome</keyword>
<evidence type="ECO:0000313" key="2">
    <source>
        <dbReference type="Proteomes" id="UP000516437"/>
    </source>
</evidence>
<gene>
    <name evidence="1" type="ORF">CJ030_MR2G028946</name>
</gene>
<dbReference type="EMBL" id="RXIC02000020">
    <property type="protein sequence ID" value="KAB1223351.1"/>
    <property type="molecule type" value="Genomic_DNA"/>
</dbReference>
<sequence>MEIVYGEEVGNEVFLKEVEDGARDAAVMEESEAAKRVEGLVQAVECAVVSNSPKLRWERIGGRRYVWEKKKLCSCASMVVVLEKHNDAKFKIN</sequence>
<reference evidence="1 2" key="1">
    <citation type="journal article" date="2019" name="Plant Biotechnol. J.">
        <title>The red bayberry genome and genetic basis of sex determination.</title>
        <authorList>
            <person name="Jia H.M."/>
            <person name="Jia H.J."/>
            <person name="Cai Q.L."/>
            <person name="Wang Y."/>
            <person name="Zhao H.B."/>
            <person name="Yang W.F."/>
            <person name="Wang G.Y."/>
            <person name="Li Y.H."/>
            <person name="Zhan D.L."/>
            <person name="Shen Y.T."/>
            <person name="Niu Q.F."/>
            <person name="Chang L."/>
            <person name="Qiu J."/>
            <person name="Zhao L."/>
            <person name="Xie H.B."/>
            <person name="Fu W.Y."/>
            <person name="Jin J."/>
            <person name="Li X.W."/>
            <person name="Jiao Y."/>
            <person name="Zhou C.C."/>
            <person name="Tu T."/>
            <person name="Chai C.Y."/>
            <person name="Gao J.L."/>
            <person name="Fan L.J."/>
            <person name="van de Weg E."/>
            <person name="Wang J.Y."/>
            <person name="Gao Z.S."/>
        </authorList>
    </citation>
    <scope>NUCLEOTIDE SEQUENCE [LARGE SCALE GENOMIC DNA]</scope>
    <source>
        <tissue evidence="1">Leaves</tissue>
    </source>
</reference>
<proteinExistence type="predicted"/>
<dbReference type="Proteomes" id="UP000516437">
    <property type="component" value="Chromosome 2"/>
</dbReference>
<name>A0A6A1WDU3_9ROSI</name>
<organism evidence="1 2">
    <name type="scientific">Morella rubra</name>
    <name type="common">Chinese bayberry</name>
    <dbReference type="NCBI Taxonomy" id="262757"/>
    <lineage>
        <taxon>Eukaryota</taxon>
        <taxon>Viridiplantae</taxon>
        <taxon>Streptophyta</taxon>
        <taxon>Embryophyta</taxon>
        <taxon>Tracheophyta</taxon>
        <taxon>Spermatophyta</taxon>
        <taxon>Magnoliopsida</taxon>
        <taxon>eudicotyledons</taxon>
        <taxon>Gunneridae</taxon>
        <taxon>Pentapetalae</taxon>
        <taxon>rosids</taxon>
        <taxon>fabids</taxon>
        <taxon>Fagales</taxon>
        <taxon>Myricaceae</taxon>
        <taxon>Morella</taxon>
    </lineage>
</organism>
<comment type="caution">
    <text evidence="1">The sequence shown here is derived from an EMBL/GenBank/DDBJ whole genome shotgun (WGS) entry which is preliminary data.</text>
</comment>
<evidence type="ECO:0000313" key="1">
    <source>
        <dbReference type="EMBL" id="KAB1223351.1"/>
    </source>
</evidence>
<protein>
    <submittedName>
        <fullName evidence="1">Uncharacterized protein</fullName>
    </submittedName>
</protein>
<accession>A0A6A1WDU3</accession>
<dbReference type="AlphaFoldDB" id="A0A6A1WDU3"/>